<dbReference type="AlphaFoldDB" id="A0AAD4N1T7"/>
<dbReference type="GO" id="GO:0000122">
    <property type="term" value="P:negative regulation of transcription by RNA polymerase II"/>
    <property type="evidence" value="ECO:0007669"/>
    <property type="project" value="TreeGrafter"/>
</dbReference>
<keyword evidence="6" id="KW-0238">DNA-binding</keyword>
<comment type="subcellular location">
    <subcellularLocation>
        <location evidence="1">Nucleus</location>
    </subcellularLocation>
</comment>
<gene>
    <name evidence="11" type="ORF">DdX_10147</name>
</gene>
<dbReference type="GO" id="GO:0042826">
    <property type="term" value="F:histone deacetylase binding"/>
    <property type="evidence" value="ECO:0007669"/>
    <property type="project" value="TreeGrafter"/>
</dbReference>
<dbReference type="Gene3D" id="1.10.10.60">
    <property type="entry name" value="Homeodomain-like"/>
    <property type="match status" value="1"/>
</dbReference>
<keyword evidence="12" id="KW-1185">Reference proteome</keyword>
<feature type="domain" description="ELM2" evidence="9">
    <location>
        <begin position="89"/>
        <end position="215"/>
    </location>
</feature>
<sequence length="398" mass="44363">MSVEELRRRYLGEPFAESGNSPTSSSTSHEIVGSSSQVQMHAFSEQACSSSSAVVSSSSYGYFEMRPDGEYDEEEEEDEEYAPPEYWKKAVRVGPEYQVSSLPNLSATDEAKNGIATSTTATAEEGESAKAMWIARPDLCPESKVEHYLCECEKIRYNHATQPGLFSSFPTHHGRKDMSVCHDPAVVKDDENILYALLKAHYNVEMAKGASQLFDWPNVKCVNGARLTYAEPWTHFSEEDCTQFEGGLRTYGKNFWSIKNEKMPERSVGELVRFYYTWKKTERHDIFVERNKQAFADNKQRTVVDSANTTDFMGTIMDLMNGNAVNGSNDVAYSQMELESTVVSTTTKPLPTGRMTNNSLGTCISPMAKQPDKGWLHVGGSPQTNSSGTHKESGKSNQ</sequence>
<dbReference type="GO" id="GO:0003677">
    <property type="term" value="F:DNA binding"/>
    <property type="evidence" value="ECO:0007669"/>
    <property type="project" value="UniProtKB-KW"/>
</dbReference>
<comment type="caution">
    <text evidence="11">The sequence shown here is derived from an EMBL/GenBank/DDBJ whole genome shotgun (WGS) entry which is preliminary data.</text>
</comment>
<dbReference type="GO" id="GO:0003714">
    <property type="term" value="F:transcription corepressor activity"/>
    <property type="evidence" value="ECO:0007669"/>
    <property type="project" value="TreeGrafter"/>
</dbReference>
<reference evidence="11" key="1">
    <citation type="submission" date="2022-01" db="EMBL/GenBank/DDBJ databases">
        <title>Genome Sequence Resource for Two Populations of Ditylenchus destructor, the Migratory Endoparasitic Phytonematode.</title>
        <authorList>
            <person name="Zhang H."/>
            <person name="Lin R."/>
            <person name="Xie B."/>
        </authorList>
    </citation>
    <scope>NUCLEOTIDE SEQUENCE</scope>
    <source>
        <strain evidence="11">BazhouSP</strain>
    </source>
</reference>
<name>A0AAD4N1T7_9BILA</name>
<evidence type="ECO:0000256" key="5">
    <source>
        <dbReference type="ARBA" id="ARBA00022833"/>
    </source>
</evidence>
<dbReference type="PANTHER" id="PTHR10865">
    <property type="entry name" value="METASTASIS-ASSOCIATED PROTEIN AND MESODERM INDUCTION EARLY RESPONSE PROTEIN"/>
    <property type="match status" value="1"/>
</dbReference>
<keyword evidence="3" id="KW-0479">Metal-binding</keyword>
<evidence type="ECO:0000256" key="6">
    <source>
        <dbReference type="ARBA" id="ARBA00023125"/>
    </source>
</evidence>
<organism evidence="11 12">
    <name type="scientific">Ditylenchus destructor</name>
    <dbReference type="NCBI Taxonomy" id="166010"/>
    <lineage>
        <taxon>Eukaryota</taxon>
        <taxon>Metazoa</taxon>
        <taxon>Ecdysozoa</taxon>
        <taxon>Nematoda</taxon>
        <taxon>Chromadorea</taxon>
        <taxon>Rhabditida</taxon>
        <taxon>Tylenchina</taxon>
        <taxon>Tylenchomorpha</taxon>
        <taxon>Sphaerularioidea</taxon>
        <taxon>Anguinidae</taxon>
        <taxon>Anguininae</taxon>
        <taxon>Ditylenchus</taxon>
    </lineage>
</organism>
<evidence type="ECO:0000259" key="9">
    <source>
        <dbReference type="PROSITE" id="PS51156"/>
    </source>
</evidence>
<evidence type="ECO:0000256" key="7">
    <source>
        <dbReference type="ARBA" id="ARBA00023242"/>
    </source>
</evidence>
<feature type="region of interest" description="Disordered" evidence="8">
    <location>
        <begin position="1"/>
        <end position="33"/>
    </location>
</feature>
<feature type="compositionally biased region" description="Basic and acidic residues" evidence="8">
    <location>
        <begin position="389"/>
        <end position="398"/>
    </location>
</feature>
<dbReference type="InterPro" id="IPR000949">
    <property type="entry name" value="ELM2_dom"/>
</dbReference>
<evidence type="ECO:0000256" key="4">
    <source>
        <dbReference type="ARBA" id="ARBA00022771"/>
    </source>
</evidence>
<dbReference type="PROSITE" id="PS51293">
    <property type="entry name" value="SANT"/>
    <property type="match status" value="1"/>
</dbReference>
<feature type="domain" description="SANT" evidence="10">
    <location>
        <begin position="237"/>
        <end position="283"/>
    </location>
</feature>
<dbReference type="GO" id="GO:0005654">
    <property type="term" value="C:nucleoplasm"/>
    <property type="evidence" value="ECO:0007669"/>
    <property type="project" value="TreeGrafter"/>
</dbReference>
<keyword evidence="2" id="KW-0678">Repressor</keyword>
<keyword evidence="7" id="KW-0539">Nucleus</keyword>
<dbReference type="FunFam" id="1.10.10.60:FF:000012">
    <property type="entry name" value="Metastasis-associated 1 family, member 3"/>
    <property type="match status" value="1"/>
</dbReference>
<evidence type="ECO:0000256" key="3">
    <source>
        <dbReference type="ARBA" id="ARBA00022723"/>
    </source>
</evidence>
<keyword evidence="5" id="KW-0862">Zinc</keyword>
<feature type="region of interest" description="Disordered" evidence="8">
    <location>
        <begin position="371"/>
        <end position="398"/>
    </location>
</feature>
<dbReference type="Proteomes" id="UP001201812">
    <property type="component" value="Unassembled WGS sequence"/>
</dbReference>
<evidence type="ECO:0000256" key="1">
    <source>
        <dbReference type="ARBA" id="ARBA00004123"/>
    </source>
</evidence>
<proteinExistence type="predicted"/>
<dbReference type="InterPro" id="IPR017884">
    <property type="entry name" value="SANT_dom"/>
</dbReference>
<dbReference type="PROSITE" id="PS51156">
    <property type="entry name" value="ELM2"/>
    <property type="match status" value="1"/>
</dbReference>
<evidence type="ECO:0000259" key="10">
    <source>
        <dbReference type="PROSITE" id="PS51293"/>
    </source>
</evidence>
<dbReference type="InterPro" id="IPR009057">
    <property type="entry name" value="Homeodomain-like_sf"/>
</dbReference>
<evidence type="ECO:0000256" key="8">
    <source>
        <dbReference type="SAM" id="MobiDB-lite"/>
    </source>
</evidence>
<dbReference type="SUPFAM" id="SSF46689">
    <property type="entry name" value="Homeodomain-like"/>
    <property type="match status" value="1"/>
</dbReference>
<evidence type="ECO:0000313" key="12">
    <source>
        <dbReference type="Proteomes" id="UP001201812"/>
    </source>
</evidence>
<evidence type="ECO:0000256" key="2">
    <source>
        <dbReference type="ARBA" id="ARBA00022491"/>
    </source>
</evidence>
<feature type="compositionally biased region" description="Low complexity" evidence="8">
    <location>
        <begin position="18"/>
        <end position="28"/>
    </location>
</feature>
<dbReference type="GO" id="GO:0008270">
    <property type="term" value="F:zinc ion binding"/>
    <property type="evidence" value="ECO:0007669"/>
    <property type="project" value="UniProtKB-KW"/>
</dbReference>
<feature type="compositionally biased region" description="Basic and acidic residues" evidence="8">
    <location>
        <begin position="1"/>
        <end position="11"/>
    </location>
</feature>
<dbReference type="InterPro" id="IPR040138">
    <property type="entry name" value="MIER/MTA"/>
</dbReference>
<dbReference type="EMBL" id="JAKKPZ010000021">
    <property type="protein sequence ID" value="KAI1711683.1"/>
    <property type="molecule type" value="Genomic_DNA"/>
</dbReference>
<accession>A0AAD4N1T7</accession>
<evidence type="ECO:0000313" key="11">
    <source>
        <dbReference type="EMBL" id="KAI1711683.1"/>
    </source>
</evidence>
<protein>
    <submittedName>
        <fullName evidence="11">Mesoderm induction early response protein 1</fullName>
    </submittedName>
</protein>
<dbReference type="PANTHER" id="PTHR10865:SF28">
    <property type="entry name" value="ELM2 DOMAIN-CONTAINING PROTEIN"/>
    <property type="match status" value="1"/>
</dbReference>
<keyword evidence="4" id="KW-0863">Zinc-finger</keyword>